<accession>A0AC58N2Q0</accession>
<proteinExistence type="predicted"/>
<dbReference type="RefSeq" id="XP_073935936.1">
    <property type="nucleotide sequence ID" value="XM_074079835.1"/>
</dbReference>
<organism evidence="1 2">
    <name type="scientific">Castor canadensis</name>
    <name type="common">American beaver</name>
    <dbReference type="NCBI Taxonomy" id="51338"/>
    <lineage>
        <taxon>Eukaryota</taxon>
        <taxon>Metazoa</taxon>
        <taxon>Chordata</taxon>
        <taxon>Craniata</taxon>
        <taxon>Vertebrata</taxon>
        <taxon>Euteleostomi</taxon>
        <taxon>Mammalia</taxon>
        <taxon>Eutheria</taxon>
        <taxon>Euarchontoglires</taxon>
        <taxon>Glires</taxon>
        <taxon>Rodentia</taxon>
        <taxon>Castorimorpha</taxon>
        <taxon>Castoridae</taxon>
        <taxon>Castor</taxon>
    </lineage>
</organism>
<protein>
    <submittedName>
        <fullName evidence="2">SH3-containing GRB2-like protein 3-interacting protein 1 isoform X6</fullName>
    </submittedName>
</protein>
<reference evidence="2" key="1">
    <citation type="submission" date="2025-08" db="UniProtKB">
        <authorList>
            <consortium name="RefSeq"/>
        </authorList>
    </citation>
    <scope>IDENTIFICATION</scope>
</reference>
<evidence type="ECO:0000313" key="1">
    <source>
        <dbReference type="Proteomes" id="UP001732720"/>
    </source>
</evidence>
<dbReference type="Proteomes" id="UP001732720">
    <property type="component" value="Chromosome 7"/>
</dbReference>
<sequence length="795" mass="85214">MMEGLKKRTRKAFGIRKKEKDTDSTGSPDRDGIKKSNGAPNGFYAEIDWERYNSPELDEEGYSIRPEEPGSTKGKHFYSSSESEEEEESHKKFNIKIKPLQSKDILKNAATVDELKASIGNIALSPSPVGAIKRNLSSEEVARPRRSTPTPELISKKPPDDTVALAPLFGPPLESAFDEQKTEVLLDQPEIWGSGQPINPSVESPKLTRPFPTGTPPPLPPKNVPATPPRTGSPLTVAPGNDQSATEAKIEKLPSINDLDSIFGPVLSPKSVAINTEEKWVHFSDTSPEHVTPELTPREKVVSPPTASDNPADSPAPGPPGLSGPPGPPGPPRNVPSPLNLEEVQKKVAEQTFIKDDYLETISSPKDFGLGQRATPPPPPPPTYRTVVSSPGPGSGSGTGTTSGASSPARPATPLVPCSSSTPPPPPPRPPSRPKLPPGKPGVGDVSRPFSPPTHSSSPPPIAPLARAESTSSISSTNSLSAATTPTVVSEDDVFYDKLPSFERCCDTPEGSSRGPSPLTMGAQDTLPVAAAFTETVNAYFKGADPSKCIVKITGEMVLSFPAGITRHFANNPSPAALTFRVINFSRLEHVLPNPQLLCCDNTQSDANTREFWVNMPNLMTHLKKVSEQKPQATYYNVDMLKYQVSAQGIQSTPLNLAVNWRCEPASTDLRVDYKYNTDAMTTAVALNNVQFLVPIDGGVTKLQAVLPPAVWNAEQQRILWKIPDISQKSENGGVGSLLARFQLSEGPSKPSPLVVQFTSEGSTLSGCDIELVGAGYRFSLIKKRFAAGKYLADN</sequence>
<gene>
    <name evidence="2" type="primary">Sgip1</name>
</gene>
<name>A0AC58N2Q0_CASCN</name>
<keyword evidence="1" id="KW-1185">Reference proteome</keyword>
<evidence type="ECO:0000313" key="2">
    <source>
        <dbReference type="RefSeq" id="XP_073935936.1"/>
    </source>
</evidence>